<evidence type="ECO:0000256" key="4">
    <source>
        <dbReference type="ARBA" id="ARBA00023143"/>
    </source>
</evidence>
<dbReference type="PANTHER" id="PTHR42792">
    <property type="entry name" value="FLAGELLIN"/>
    <property type="match status" value="1"/>
</dbReference>
<keyword evidence="7" id="KW-0969">Cilium</keyword>
<dbReference type="OrthoDB" id="9768249at2"/>
<proteinExistence type="inferred from homology"/>
<dbReference type="InterPro" id="IPR046358">
    <property type="entry name" value="Flagellin_C"/>
</dbReference>
<dbReference type="InterPro" id="IPR001029">
    <property type="entry name" value="Flagellin_N"/>
</dbReference>
<evidence type="ECO:0000259" key="6">
    <source>
        <dbReference type="Pfam" id="PF00700"/>
    </source>
</evidence>
<dbReference type="Gene3D" id="1.20.1330.10">
    <property type="entry name" value="f41 fragment of flagellin, N-terminal domain"/>
    <property type="match status" value="2"/>
</dbReference>
<evidence type="ECO:0000256" key="1">
    <source>
        <dbReference type="ARBA" id="ARBA00004365"/>
    </source>
</evidence>
<evidence type="ECO:0000256" key="3">
    <source>
        <dbReference type="ARBA" id="ARBA00005709"/>
    </source>
</evidence>
<comment type="similarity">
    <text evidence="3">Belongs to the bacterial flagellin family.</text>
</comment>
<dbReference type="GO" id="GO:0009424">
    <property type="term" value="C:bacterial-type flagellum hook"/>
    <property type="evidence" value="ECO:0007669"/>
    <property type="project" value="InterPro"/>
</dbReference>
<evidence type="ECO:0000313" key="8">
    <source>
        <dbReference type="Proteomes" id="UP000190750"/>
    </source>
</evidence>
<gene>
    <name evidence="7" type="ORF">RF819_20705</name>
</gene>
<comment type="caution">
    <text evidence="7">The sequence shown here is derived from an EMBL/GenBank/DDBJ whole genome shotgun (WGS) entry which is preliminary data.</text>
</comment>
<dbReference type="AlphaFoldDB" id="A0A1T1AXC8"/>
<dbReference type="Pfam" id="PF00669">
    <property type="entry name" value="Flagellin_N"/>
    <property type="match status" value="1"/>
</dbReference>
<evidence type="ECO:0000259" key="5">
    <source>
        <dbReference type="Pfam" id="PF00669"/>
    </source>
</evidence>
<evidence type="ECO:0000256" key="2">
    <source>
        <dbReference type="ARBA" id="ARBA00004613"/>
    </source>
</evidence>
<dbReference type="RefSeq" id="WP_078366671.1">
    <property type="nucleotide sequence ID" value="NZ_MTJN01000002.1"/>
</dbReference>
<sequence length="440" mass="46426">MSNFSRIGTANTYDSAVRNIAHRQSALANLQENLTSGKRVVRPSDDPTAAANAERAMTRISRIATDQRVLESQRNAIAQAESTLGEVTDVLQRFRELVVNAGDGVHSSAERRSIALELQGLRDQVFSLANTKDTNGLPLFGALASALAPFVGPQAGAPDYNFQGLPGQSASNEVAIPFTLDGDAAFMHDPTRDRVFNVDVSNSVDGLISADRTLTTSAIKVTNSATVKSTAAAAAAVAPPNNAPYPSYAIAFTAVDSTTVPGTTTATYSITETPSVTPLGAPAPFANVTVSFPTGSTFDITGIPGMSLTVKGTPKVNDTVTVDSSPSVFSVLDDAIKNIREAPNNNGAAQAVSQALNNIDIGMERISAARGQAGDLLNRADRITANQENRSIQLEADRSRAEDLDMIKGISDFNNQQTGYQAALQTYAKVQQLSLFNFIS</sequence>
<dbReference type="GO" id="GO:0005198">
    <property type="term" value="F:structural molecule activity"/>
    <property type="evidence" value="ECO:0007669"/>
    <property type="project" value="InterPro"/>
</dbReference>
<dbReference type="Pfam" id="PF00700">
    <property type="entry name" value="Flagellin_C"/>
    <property type="match status" value="1"/>
</dbReference>
<keyword evidence="7" id="KW-0966">Cell projection</keyword>
<reference evidence="7 8" key="1">
    <citation type="submission" date="2017-01" db="EMBL/GenBank/DDBJ databases">
        <title>Genome sequencing of Rhodoferax fermentans JCM 7819.</title>
        <authorList>
            <person name="Kim Y.J."/>
            <person name="Farh M.E.-A."/>
            <person name="Yang D.-C."/>
        </authorList>
    </citation>
    <scope>NUCLEOTIDE SEQUENCE [LARGE SCALE GENOMIC DNA]</scope>
    <source>
        <strain evidence="7 8">JCM 7819</strain>
    </source>
</reference>
<accession>A0A1T1AXC8</accession>
<dbReference type="SUPFAM" id="SSF64518">
    <property type="entry name" value="Phase 1 flagellin"/>
    <property type="match status" value="1"/>
</dbReference>
<dbReference type="STRING" id="28066.RF819_20705"/>
<comment type="subcellular location">
    <subcellularLocation>
        <location evidence="1">Bacterial flagellum</location>
    </subcellularLocation>
    <subcellularLocation>
        <location evidence="2">Secreted</location>
    </subcellularLocation>
</comment>
<keyword evidence="7" id="KW-0282">Flagellum</keyword>
<feature type="domain" description="Flagellin N-terminal" evidence="5">
    <location>
        <begin position="9"/>
        <end position="140"/>
    </location>
</feature>
<dbReference type="InterPro" id="IPR001492">
    <property type="entry name" value="Flagellin"/>
</dbReference>
<dbReference type="PRINTS" id="PR00207">
    <property type="entry name" value="FLAGELLIN"/>
</dbReference>
<dbReference type="Proteomes" id="UP000190750">
    <property type="component" value="Unassembled WGS sequence"/>
</dbReference>
<dbReference type="PANTHER" id="PTHR42792:SF1">
    <property type="entry name" value="FLAGELLAR HOOK-ASSOCIATED PROTEIN 3"/>
    <property type="match status" value="1"/>
</dbReference>
<dbReference type="GO" id="GO:0071973">
    <property type="term" value="P:bacterial-type flagellum-dependent cell motility"/>
    <property type="evidence" value="ECO:0007669"/>
    <property type="project" value="InterPro"/>
</dbReference>
<dbReference type="InterPro" id="IPR013384">
    <property type="entry name" value="Flagell_FlgL"/>
</dbReference>
<name>A0A1T1AXC8_RHOFE</name>
<keyword evidence="8" id="KW-1185">Reference proteome</keyword>
<dbReference type="GO" id="GO:0005576">
    <property type="term" value="C:extracellular region"/>
    <property type="evidence" value="ECO:0007669"/>
    <property type="project" value="UniProtKB-SubCell"/>
</dbReference>
<feature type="domain" description="Flagellin C-terminal" evidence="6">
    <location>
        <begin position="357"/>
        <end position="438"/>
    </location>
</feature>
<dbReference type="EMBL" id="MTJN01000002">
    <property type="protein sequence ID" value="OOV08779.1"/>
    <property type="molecule type" value="Genomic_DNA"/>
</dbReference>
<protein>
    <submittedName>
        <fullName evidence="7">Flagellar hook-associated protein 3</fullName>
    </submittedName>
</protein>
<dbReference type="NCBIfam" id="TIGR02550">
    <property type="entry name" value="flagell_flgL"/>
    <property type="match status" value="1"/>
</dbReference>
<evidence type="ECO:0000313" key="7">
    <source>
        <dbReference type="EMBL" id="OOV08779.1"/>
    </source>
</evidence>
<keyword evidence="4" id="KW-0975">Bacterial flagellum</keyword>
<organism evidence="7 8">
    <name type="scientific">Rhodoferax fermentans</name>
    <dbReference type="NCBI Taxonomy" id="28066"/>
    <lineage>
        <taxon>Bacteria</taxon>
        <taxon>Pseudomonadati</taxon>
        <taxon>Pseudomonadota</taxon>
        <taxon>Betaproteobacteria</taxon>
        <taxon>Burkholderiales</taxon>
        <taxon>Comamonadaceae</taxon>
        <taxon>Rhodoferax</taxon>
    </lineage>
</organism>